<evidence type="ECO:0000256" key="2">
    <source>
        <dbReference type="ARBA" id="ARBA00007998"/>
    </source>
</evidence>
<dbReference type="Proteomes" id="UP000199017">
    <property type="component" value="Unassembled WGS sequence"/>
</dbReference>
<evidence type="ECO:0000256" key="6">
    <source>
        <dbReference type="ARBA" id="ARBA00022989"/>
    </source>
</evidence>
<dbReference type="AlphaFoldDB" id="A0A1G8JKC7"/>
<organism evidence="9 10">
    <name type="scientific">Alteribacillus bidgolensis</name>
    <dbReference type="NCBI Taxonomy" id="930129"/>
    <lineage>
        <taxon>Bacteria</taxon>
        <taxon>Bacillati</taxon>
        <taxon>Bacillota</taxon>
        <taxon>Bacilli</taxon>
        <taxon>Bacillales</taxon>
        <taxon>Bacillaceae</taxon>
        <taxon>Alteribacillus</taxon>
    </lineage>
</organism>
<keyword evidence="6 8" id="KW-1133">Transmembrane helix</keyword>
<keyword evidence="3" id="KW-0813">Transport</keyword>
<keyword evidence="10" id="KW-1185">Reference proteome</keyword>
<dbReference type="Gene3D" id="1.20.1740.10">
    <property type="entry name" value="Amino acid/polyamine transporter I"/>
    <property type="match status" value="1"/>
</dbReference>
<feature type="transmembrane region" description="Helical" evidence="8">
    <location>
        <begin position="48"/>
        <end position="69"/>
    </location>
</feature>
<dbReference type="GO" id="GO:0009847">
    <property type="term" value="P:spore germination"/>
    <property type="evidence" value="ECO:0007669"/>
    <property type="project" value="InterPro"/>
</dbReference>
<feature type="transmembrane region" description="Helical" evidence="8">
    <location>
        <begin position="89"/>
        <end position="114"/>
    </location>
</feature>
<evidence type="ECO:0000256" key="8">
    <source>
        <dbReference type="SAM" id="Phobius"/>
    </source>
</evidence>
<evidence type="ECO:0000256" key="3">
    <source>
        <dbReference type="ARBA" id="ARBA00022448"/>
    </source>
</evidence>
<evidence type="ECO:0000256" key="5">
    <source>
        <dbReference type="ARBA" id="ARBA00022692"/>
    </source>
</evidence>
<evidence type="ECO:0000256" key="1">
    <source>
        <dbReference type="ARBA" id="ARBA00004141"/>
    </source>
</evidence>
<evidence type="ECO:0000313" key="10">
    <source>
        <dbReference type="Proteomes" id="UP000199017"/>
    </source>
</evidence>
<dbReference type="InterPro" id="IPR004761">
    <property type="entry name" value="Spore_GerAB"/>
</dbReference>
<evidence type="ECO:0000256" key="4">
    <source>
        <dbReference type="ARBA" id="ARBA00022544"/>
    </source>
</evidence>
<accession>A0A1G8JKC7</accession>
<proteinExistence type="inferred from homology"/>
<comment type="subcellular location">
    <subcellularLocation>
        <location evidence="1">Membrane</location>
        <topology evidence="1">Multi-pass membrane protein</topology>
    </subcellularLocation>
</comment>
<keyword evidence="7 8" id="KW-0472">Membrane</keyword>
<dbReference type="GO" id="GO:0016020">
    <property type="term" value="C:membrane"/>
    <property type="evidence" value="ECO:0007669"/>
    <property type="project" value="UniProtKB-SubCell"/>
</dbReference>
<dbReference type="PANTHER" id="PTHR34975">
    <property type="entry name" value="SPORE GERMINATION PROTEIN A2"/>
    <property type="match status" value="1"/>
</dbReference>
<gene>
    <name evidence="9" type="ORF">SAMN05216352_106231</name>
</gene>
<dbReference type="Pfam" id="PF03845">
    <property type="entry name" value="Spore_permease"/>
    <property type="match status" value="1"/>
</dbReference>
<keyword evidence="5 8" id="KW-0812">Transmembrane</keyword>
<keyword evidence="4" id="KW-0309">Germination</keyword>
<sequence length="243" mass="27736">MENQGYVMKDRQQISATQLSSLVLIFLTGSSIVVVPGALIGYAKNGAWLSLLLSLAVGMILLVLMLYLYREFPQLSLIEYSQQLLGKWLTLLIAFPFLSMQLHSTSGIVLDVGLFMTSSMMRETPLYVFTLLIFFVTALTVRAGIEKFVRMFVVLMMIVLLFVIVILFLASTNYETNHLIPVLPDGFKPVLLGAYFTYGFPYSEIIIFTMLLPYVRREENHLLKKEHIYGHSGQWLFFDRCYA</sequence>
<feature type="transmembrane region" description="Helical" evidence="8">
    <location>
        <begin position="126"/>
        <end position="145"/>
    </location>
</feature>
<evidence type="ECO:0000256" key="7">
    <source>
        <dbReference type="ARBA" id="ARBA00023136"/>
    </source>
</evidence>
<feature type="transmembrane region" description="Helical" evidence="8">
    <location>
        <begin position="190"/>
        <end position="215"/>
    </location>
</feature>
<dbReference type="STRING" id="930129.SAMN05216352_106231"/>
<dbReference type="EMBL" id="FNDU01000006">
    <property type="protein sequence ID" value="SDI31655.1"/>
    <property type="molecule type" value="Genomic_DNA"/>
</dbReference>
<dbReference type="RefSeq" id="WP_254780985.1">
    <property type="nucleotide sequence ID" value="NZ_FNDU01000006.1"/>
</dbReference>
<comment type="similarity">
    <text evidence="2">Belongs to the amino acid-polyamine-organocation (APC) superfamily. Spore germination protein (SGP) (TC 2.A.3.9) family.</text>
</comment>
<feature type="transmembrane region" description="Helical" evidence="8">
    <location>
        <begin position="21"/>
        <end position="42"/>
    </location>
</feature>
<protein>
    <submittedName>
        <fullName evidence="9">Spore germination protein KB</fullName>
    </submittedName>
</protein>
<reference evidence="9 10" key="1">
    <citation type="submission" date="2016-10" db="EMBL/GenBank/DDBJ databases">
        <authorList>
            <person name="de Groot N.N."/>
        </authorList>
    </citation>
    <scope>NUCLEOTIDE SEQUENCE [LARGE SCALE GENOMIC DNA]</scope>
    <source>
        <strain evidence="10">P4B,CCM 7963,CECT 7998,DSM 25260,IBRC-M 10614,KCTC 13821</strain>
    </source>
</reference>
<name>A0A1G8JKC7_9BACI</name>
<dbReference type="PANTHER" id="PTHR34975:SF2">
    <property type="entry name" value="SPORE GERMINATION PROTEIN A2"/>
    <property type="match status" value="1"/>
</dbReference>
<feature type="transmembrane region" description="Helical" evidence="8">
    <location>
        <begin position="152"/>
        <end position="170"/>
    </location>
</feature>
<evidence type="ECO:0000313" key="9">
    <source>
        <dbReference type="EMBL" id="SDI31655.1"/>
    </source>
</evidence>